<evidence type="ECO:0000313" key="3">
    <source>
        <dbReference type="Proteomes" id="UP000054560"/>
    </source>
</evidence>
<dbReference type="GeneID" id="25906288"/>
<dbReference type="GO" id="GO:0006364">
    <property type="term" value="P:rRNA processing"/>
    <property type="evidence" value="ECO:0007669"/>
    <property type="project" value="InterPro"/>
</dbReference>
<feature type="compositionally biased region" description="Basic and acidic residues" evidence="1">
    <location>
        <begin position="142"/>
        <end position="158"/>
    </location>
</feature>
<evidence type="ECO:0000256" key="1">
    <source>
        <dbReference type="SAM" id="MobiDB-lite"/>
    </source>
</evidence>
<dbReference type="EMBL" id="KQ241979">
    <property type="protein sequence ID" value="KNC81934.1"/>
    <property type="molecule type" value="Genomic_DNA"/>
</dbReference>
<dbReference type="Gene3D" id="3.30.300.20">
    <property type="match status" value="1"/>
</dbReference>
<feature type="compositionally biased region" description="Acidic residues" evidence="1">
    <location>
        <begin position="344"/>
        <end position="353"/>
    </location>
</feature>
<organism evidence="2 3">
    <name type="scientific">Sphaeroforma arctica JP610</name>
    <dbReference type="NCBI Taxonomy" id="667725"/>
    <lineage>
        <taxon>Eukaryota</taxon>
        <taxon>Ichthyosporea</taxon>
        <taxon>Ichthyophonida</taxon>
        <taxon>Sphaeroforma</taxon>
    </lineage>
</organism>
<evidence type="ECO:0000313" key="2">
    <source>
        <dbReference type="EMBL" id="KNC81934.1"/>
    </source>
</evidence>
<dbReference type="RefSeq" id="XP_014155836.1">
    <property type="nucleotide sequence ID" value="XM_014300361.1"/>
</dbReference>
<feature type="compositionally biased region" description="Basic and acidic residues" evidence="1">
    <location>
        <begin position="319"/>
        <end position="343"/>
    </location>
</feature>
<dbReference type="InterPro" id="IPR023799">
    <property type="entry name" value="RbfA_dom_sf"/>
</dbReference>
<reference evidence="2 3" key="1">
    <citation type="submission" date="2011-02" db="EMBL/GenBank/DDBJ databases">
        <title>The Genome Sequence of Sphaeroforma arctica JP610.</title>
        <authorList>
            <consortium name="The Broad Institute Genome Sequencing Platform"/>
            <person name="Russ C."/>
            <person name="Cuomo C."/>
            <person name="Young S.K."/>
            <person name="Zeng Q."/>
            <person name="Gargeya S."/>
            <person name="Alvarado L."/>
            <person name="Berlin A."/>
            <person name="Chapman S.B."/>
            <person name="Chen Z."/>
            <person name="Freedman E."/>
            <person name="Gellesch M."/>
            <person name="Goldberg J."/>
            <person name="Griggs A."/>
            <person name="Gujja S."/>
            <person name="Heilman E."/>
            <person name="Heiman D."/>
            <person name="Howarth C."/>
            <person name="Mehta T."/>
            <person name="Neiman D."/>
            <person name="Pearson M."/>
            <person name="Roberts A."/>
            <person name="Saif S."/>
            <person name="Shea T."/>
            <person name="Shenoy N."/>
            <person name="Sisk P."/>
            <person name="Stolte C."/>
            <person name="Sykes S."/>
            <person name="White J."/>
            <person name="Yandava C."/>
            <person name="Burger G."/>
            <person name="Gray M.W."/>
            <person name="Holland P.W.H."/>
            <person name="King N."/>
            <person name="Lang F.B.F."/>
            <person name="Roger A.J."/>
            <person name="Ruiz-Trillo I."/>
            <person name="Haas B."/>
            <person name="Nusbaum C."/>
            <person name="Birren B."/>
        </authorList>
    </citation>
    <scope>NUCLEOTIDE SEQUENCE [LARGE SCALE GENOMIC DNA]</scope>
    <source>
        <strain evidence="2 3">JP610</strain>
    </source>
</reference>
<dbReference type="Proteomes" id="UP000054560">
    <property type="component" value="Unassembled WGS sequence"/>
</dbReference>
<feature type="region of interest" description="Disordered" evidence="1">
    <location>
        <begin position="200"/>
        <end position="250"/>
    </location>
</feature>
<feature type="region of interest" description="Disordered" evidence="1">
    <location>
        <begin position="141"/>
        <end position="164"/>
    </location>
</feature>
<dbReference type="InterPro" id="IPR000238">
    <property type="entry name" value="RbfA"/>
</dbReference>
<gene>
    <name evidence="2" type="ORF">SARC_05784</name>
</gene>
<dbReference type="Pfam" id="PF02033">
    <property type="entry name" value="RBFA"/>
    <property type="match status" value="1"/>
</dbReference>
<dbReference type="PROSITE" id="PS01319">
    <property type="entry name" value="RBFA"/>
    <property type="match status" value="1"/>
</dbReference>
<dbReference type="AlphaFoldDB" id="A0A0L0FZ71"/>
<dbReference type="InterPro" id="IPR015946">
    <property type="entry name" value="KH_dom-like_a/b"/>
</dbReference>
<sequence length="684" mass="77655">MIKASDIRLCFQAGSRVARIAQERMGTRPINLLVCGGSRFSSNSRPVYNVSRNLGSTSTIGSVGHRDAHVCILQVRPILHTAHRYYARRSLSGFRPADAAADPDKYGYPSTPPEADLDATIERIQRKPPRTEYQTIDGARIGNERIENPRADRSHEMDGNYMAEPLDVDSGAFLENKSTRGRGRRGKGRRVAQAIVFDDSDSSFDSDDNSHSVSTKPASAGSKKDIRGRRAAQQYTDNSDSDGDFLDADMNQATRGSKKGKLRSLGTMGNVNTNLDDEAQLDMLLKNITLDASQIEAGGDTDDEKSEKRFRKQAKKRLRQEQEEAQKISESFEKFAKDVRDSDAESAESDSDGYEGTQRPGKKKSPPPENWDPNAKPTDEDIDEALYIETNRFELDSSDDEGIDEYHRHKFAHAAKQLRATRDKDEAKNDIEVDDNEPEDKYKYLQRFKPGKYPHLDNKLSSMRDDLGRATKKSKKLYSRFEREKILTEKRDKYNKDIVIDEPFKLDKARAGHHKFGLGMDAQGLWLDQDAGIGDVRNDIAFMGLADPKKGMKGKFKNSEVRNTRLSGMIYKAINETIVTDVETNPLLGHLGIDISHVEVADYHAICYWRNMGQESDHYVDKQLKALTKQLRYKVQKQINLKRAPKLEFRHDYYEESAKNLSEQFMNIHENPSELKMKTNARRR</sequence>
<dbReference type="SUPFAM" id="SSF89919">
    <property type="entry name" value="Ribosome-binding factor A, RbfA"/>
    <property type="match status" value="1"/>
</dbReference>
<proteinExistence type="predicted"/>
<dbReference type="InterPro" id="IPR020053">
    <property type="entry name" value="Ribosome-bd_factorA_CS"/>
</dbReference>
<name>A0A0L0FZ71_9EUKA</name>
<keyword evidence="3" id="KW-1185">Reference proteome</keyword>
<feature type="region of interest" description="Disordered" evidence="1">
    <location>
        <begin position="296"/>
        <end position="383"/>
    </location>
</feature>
<feature type="compositionally biased region" description="Basic residues" evidence="1">
    <location>
        <begin position="308"/>
        <end position="318"/>
    </location>
</feature>
<accession>A0A0L0FZ71</accession>
<protein>
    <submittedName>
        <fullName evidence="2">Uncharacterized protein</fullName>
    </submittedName>
</protein>